<dbReference type="AlphaFoldDB" id="A0AAD0KQH8"/>
<gene>
    <name evidence="1" type="ORF">DIJ64_04325</name>
</gene>
<dbReference type="EMBL" id="CP029543">
    <property type="protein sequence ID" value="AWV47584.1"/>
    <property type="molecule type" value="Genomic_DNA"/>
</dbReference>
<name>A0AAD0KQH8_MYCLR</name>
<evidence type="ECO:0000313" key="2">
    <source>
        <dbReference type="Proteomes" id="UP000249682"/>
    </source>
</evidence>
<organism evidence="1 2">
    <name type="scientific">Mycobacterium leprae</name>
    <dbReference type="NCBI Taxonomy" id="1769"/>
    <lineage>
        <taxon>Bacteria</taxon>
        <taxon>Bacillati</taxon>
        <taxon>Actinomycetota</taxon>
        <taxon>Actinomycetes</taxon>
        <taxon>Mycobacteriales</taxon>
        <taxon>Mycobacteriaceae</taxon>
        <taxon>Mycobacterium</taxon>
    </lineage>
</organism>
<protein>
    <submittedName>
        <fullName evidence="1">Uncharacterized protein</fullName>
    </submittedName>
</protein>
<dbReference type="Proteomes" id="UP000249682">
    <property type="component" value="Chromosome"/>
</dbReference>
<reference evidence="1 2" key="1">
    <citation type="submission" date="2018-05" db="EMBL/GenBank/DDBJ databases">
        <title>Evolution of small genomes with special reference to Mycobacterium leprae.</title>
        <authorList>
            <person name="Mohanty P.S."/>
            <person name="Bansal A.K."/>
            <person name="Gupta U.D."/>
            <person name="Naaz F."/>
            <person name="Dwivedi V.D."/>
            <person name="Singh H."/>
            <person name="Gupta G."/>
            <person name="Sharma S."/>
            <person name="Arora M."/>
        </authorList>
    </citation>
    <scope>NUCLEOTIDE SEQUENCE [LARGE SCALE GENOMIC DNA]</scope>
    <source>
        <strain evidence="1 2">MRHRU-235-G</strain>
    </source>
</reference>
<evidence type="ECO:0000313" key="1">
    <source>
        <dbReference type="EMBL" id="AWV47584.1"/>
    </source>
</evidence>
<sequence length="67" mass="7034">MAGATGIYLVDGNSRAPGLLGLYDDTVDGNQALLKVGARNLMYEITIRDTPAGRVCLVDPSCPTHDA</sequence>
<accession>A0AAD0KQH8</accession>
<proteinExistence type="predicted"/>